<dbReference type="InterPro" id="IPR023210">
    <property type="entry name" value="NADP_OxRdtase_dom"/>
</dbReference>
<dbReference type="EMBL" id="JBCITK010000001">
    <property type="protein sequence ID" value="MEN0644267.1"/>
    <property type="molecule type" value="Genomic_DNA"/>
</dbReference>
<dbReference type="PANTHER" id="PTHR43312">
    <property type="entry name" value="D-THREO-ALDOSE 1-DEHYDROGENASE"/>
    <property type="match status" value="1"/>
</dbReference>
<dbReference type="GO" id="GO:0016491">
    <property type="term" value="F:oxidoreductase activity"/>
    <property type="evidence" value="ECO:0007669"/>
    <property type="project" value="UniProtKB-KW"/>
</dbReference>
<dbReference type="InterPro" id="IPR036812">
    <property type="entry name" value="NAD(P)_OxRdtase_dom_sf"/>
</dbReference>
<evidence type="ECO:0000313" key="3">
    <source>
        <dbReference type="Proteomes" id="UP001418796"/>
    </source>
</evidence>
<keyword evidence="3" id="KW-1185">Reference proteome</keyword>
<dbReference type="Pfam" id="PF00248">
    <property type="entry name" value="Aldo_ket_red"/>
    <property type="match status" value="1"/>
</dbReference>
<dbReference type="Gene3D" id="3.20.20.100">
    <property type="entry name" value="NADP-dependent oxidoreductase domain"/>
    <property type="match status" value="1"/>
</dbReference>
<dbReference type="InterPro" id="IPR020471">
    <property type="entry name" value="AKR"/>
</dbReference>
<dbReference type="SUPFAM" id="SSF51430">
    <property type="entry name" value="NAD(P)-linked oxidoreductase"/>
    <property type="match status" value="1"/>
</dbReference>
<protein>
    <submittedName>
        <fullName evidence="2">Aldo/keto reductase</fullName>
        <ecNumber evidence="2">1.1.1.-</ecNumber>
    </submittedName>
</protein>
<comment type="caution">
    <text evidence="2">The sequence shown here is derived from an EMBL/GenBank/DDBJ whole genome shotgun (WGS) entry which is preliminary data.</text>
</comment>
<dbReference type="RefSeq" id="WP_343130998.1">
    <property type="nucleotide sequence ID" value="NZ_JBCITK010000001.1"/>
</dbReference>
<name>A0ABU9VKW9_9BACI</name>
<dbReference type="EC" id="1.1.1.-" evidence="2"/>
<dbReference type="InterPro" id="IPR053135">
    <property type="entry name" value="AKR2_Oxidoreductase"/>
</dbReference>
<sequence>MNKRQLGSSDLKISELGLGGMSLGTDVAKATSIVDEAIDLGVNYIDTADLYDQGENEEIIGKAIKSRRKDLILATKGGNRFDKGKDGWEWDPSKKHLQKAVKDSLRRLQTDYIDLYQLHGGTIDDPIDETIEAFEGLKQEGVIREYGISSIRPNVIREYLKKSSIVSIMMQYSLLDRRPEEWFDLLSKHQVSVVTRGSIAKGILSNRPLHENKSLSDKGYLSYTTSELETLQNELKERFGSDRSLIDVAFHYNLAHTPVASVIAGASSSEQVRDQIQAVQTAGLTVEEITWLKSVTKTDLYEQHR</sequence>
<evidence type="ECO:0000313" key="2">
    <source>
        <dbReference type="EMBL" id="MEN0644267.1"/>
    </source>
</evidence>
<feature type="domain" description="NADP-dependent oxidoreductase" evidence="1">
    <location>
        <begin position="15"/>
        <end position="295"/>
    </location>
</feature>
<dbReference type="CDD" id="cd19086">
    <property type="entry name" value="AKR_AKR11C1"/>
    <property type="match status" value="1"/>
</dbReference>
<organism evidence="2 3">
    <name type="scientific">Alkalicoccobacillus gibsonii</name>
    <dbReference type="NCBI Taxonomy" id="79881"/>
    <lineage>
        <taxon>Bacteria</taxon>
        <taxon>Bacillati</taxon>
        <taxon>Bacillota</taxon>
        <taxon>Bacilli</taxon>
        <taxon>Bacillales</taxon>
        <taxon>Bacillaceae</taxon>
        <taxon>Alkalicoccobacillus</taxon>
    </lineage>
</organism>
<proteinExistence type="predicted"/>
<dbReference type="PRINTS" id="PR00069">
    <property type="entry name" value="ALDKETRDTASE"/>
</dbReference>
<gene>
    <name evidence="2" type="ORF">MKY91_14035</name>
</gene>
<dbReference type="Proteomes" id="UP001418796">
    <property type="component" value="Unassembled WGS sequence"/>
</dbReference>
<keyword evidence="2" id="KW-0560">Oxidoreductase</keyword>
<evidence type="ECO:0000259" key="1">
    <source>
        <dbReference type="Pfam" id="PF00248"/>
    </source>
</evidence>
<accession>A0ABU9VKW9</accession>
<reference evidence="2 3" key="1">
    <citation type="submission" date="2024-03" db="EMBL/GenBank/DDBJ databases">
        <title>Bacilli Hybrid Assemblies.</title>
        <authorList>
            <person name="Kovac J."/>
        </authorList>
    </citation>
    <scope>NUCLEOTIDE SEQUENCE [LARGE SCALE GENOMIC DNA]</scope>
    <source>
        <strain evidence="2 3">FSL R7-0666</strain>
    </source>
</reference>
<dbReference type="PANTHER" id="PTHR43312:SF1">
    <property type="entry name" value="NADP-DEPENDENT OXIDOREDUCTASE DOMAIN-CONTAINING PROTEIN"/>
    <property type="match status" value="1"/>
</dbReference>